<dbReference type="Gene3D" id="1.10.579.10">
    <property type="entry name" value="DNA Cyclobutane Dipyrimidine Photolyase, subunit A, domain 3"/>
    <property type="match status" value="1"/>
</dbReference>
<name>S9VU47_9TRYP</name>
<gene>
    <name evidence="9" type="ORF">STCU_06085</name>
</gene>
<dbReference type="InterPro" id="IPR036155">
    <property type="entry name" value="Crypto/Photolyase_N_sf"/>
</dbReference>
<dbReference type="GO" id="GO:0043153">
    <property type="term" value="P:entrainment of circadian clock by photoperiod"/>
    <property type="evidence" value="ECO:0007669"/>
    <property type="project" value="TreeGrafter"/>
</dbReference>
<dbReference type="GO" id="GO:0032922">
    <property type="term" value="P:circadian regulation of gene expression"/>
    <property type="evidence" value="ECO:0007669"/>
    <property type="project" value="TreeGrafter"/>
</dbReference>
<dbReference type="Pfam" id="PF03441">
    <property type="entry name" value="FAD_binding_7"/>
    <property type="match status" value="1"/>
</dbReference>
<dbReference type="SUPFAM" id="SSF48173">
    <property type="entry name" value="Cryptochrome/photolyase FAD-binding domain"/>
    <property type="match status" value="1"/>
</dbReference>
<feature type="compositionally biased region" description="Low complexity" evidence="7">
    <location>
        <begin position="1"/>
        <end position="14"/>
    </location>
</feature>
<dbReference type="PANTHER" id="PTHR11455">
    <property type="entry name" value="CRYPTOCHROME"/>
    <property type="match status" value="1"/>
</dbReference>
<evidence type="ECO:0000256" key="7">
    <source>
        <dbReference type="SAM" id="MobiDB-lite"/>
    </source>
</evidence>
<keyword evidence="2 5" id="KW-0285">Flavoprotein</keyword>
<proteinExistence type="inferred from homology"/>
<dbReference type="InterPro" id="IPR036134">
    <property type="entry name" value="Crypto/Photolyase_FAD-like_sf"/>
</dbReference>
<dbReference type="Pfam" id="PF00875">
    <property type="entry name" value="DNA_photolyase"/>
    <property type="match status" value="1"/>
</dbReference>
<feature type="site" description="Electron transfer via tryptophanyl radical" evidence="6">
    <location>
        <position position="438"/>
    </location>
</feature>
<reference evidence="9 10" key="1">
    <citation type="journal article" date="2013" name="PLoS ONE">
        <title>Predicting the Proteins of Angomonas deanei, Strigomonas culicis and Their Respective Endosymbionts Reveals New Aspects of the Trypanosomatidae Family.</title>
        <authorList>
            <person name="Motta M.C."/>
            <person name="Martins A.C."/>
            <person name="de Souza S.S."/>
            <person name="Catta-Preta C.M."/>
            <person name="Silva R."/>
            <person name="Klein C.C."/>
            <person name="de Almeida L.G."/>
            <person name="de Lima Cunha O."/>
            <person name="Ciapina L.P."/>
            <person name="Brocchi M."/>
            <person name="Colabardini A.C."/>
            <person name="de Araujo Lima B."/>
            <person name="Machado C.R."/>
            <person name="de Almeida Soares C.M."/>
            <person name="Probst C.M."/>
            <person name="de Menezes C.B."/>
            <person name="Thompson C.E."/>
            <person name="Bartholomeu D.C."/>
            <person name="Gradia D.F."/>
            <person name="Pavoni D.P."/>
            <person name="Grisard E.C."/>
            <person name="Fantinatti-Garboggini F."/>
            <person name="Marchini F.K."/>
            <person name="Rodrigues-Luiz G.F."/>
            <person name="Wagner G."/>
            <person name="Goldman G.H."/>
            <person name="Fietto J.L."/>
            <person name="Elias M.C."/>
            <person name="Goldman M.H."/>
            <person name="Sagot M.F."/>
            <person name="Pereira M."/>
            <person name="Stoco P.H."/>
            <person name="de Mendonca-Neto R.P."/>
            <person name="Teixeira S.M."/>
            <person name="Maciel T.E."/>
            <person name="de Oliveira Mendes T.A."/>
            <person name="Urmenyi T.P."/>
            <person name="de Souza W."/>
            <person name="Schenkman S."/>
            <person name="de Vasconcelos A.T."/>
        </authorList>
    </citation>
    <scope>NUCLEOTIDE SEQUENCE [LARGE SCALE GENOMIC DNA]</scope>
</reference>
<evidence type="ECO:0000256" key="4">
    <source>
        <dbReference type="ARBA" id="ARBA00022991"/>
    </source>
</evidence>
<evidence type="ECO:0000256" key="1">
    <source>
        <dbReference type="ARBA" id="ARBA00005862"/>
    </source>
</evidence>
<feature type="site" description="Electron transfer via tryptophanyl radical" evidence="6">
    <location>
        <position position="415"/>
    </location>
</feature>
<evidence type="ECO:0000256" key="5">
    <source>
        <dbReference type="PIRSR" id="PIRSR602081-1"/>
    </source>
</evidence>
<keyword evidence="3 5" id="KW-0274">FAD</keyword>
<feature type="binding site" evidence="5">
    <location>
        <begin position="303"/>
        <end position="310"/>
    </location>
    <ligand>
        <name>FAD</name>
        <dbReference type="ChEBI" id="CHEBI:57692"/>
    </ligand>
</feature>
<dbReference type="InterPro" id="IPR014729">
    <property type="entry name" value="Rossmann-like_a/b/a_fold"/>
</dbReference>
<evidence type="ECO:0000256" key="6">
    <source>
        <dbReference type="PIRSR" id="PIRSR602081-2"/>
    </source>
</evidence>
<dbReference type="GO" id="GO:0006139">
    <property type="term" value="P:nucleobase-containing compound metabolic process"/>
    <property type="evidence" value="ECO:0007669"/>
    <property type="project" value="UniProtKB-ARBA"/>
</dbReference>
<dbReference type="EMBL" id="ATMH01006085">
    <property type="protein sequence ID" value="EPY26775.1"/>
    <property type="molecule type" value="Genomic_DNA"/>
</dbReference>
<comment type="cofactor">
    <cofactor evidence="5">
        <name>FAD</name>
        <dbReference type="ChEBI" id="CHEBI:57692"/>
    </cofactor>
    <text evidence="5">Binds 1 FAD per subunit.</text>
</comment>
<evidence type="ECO:0000313" key="9">
    <source>
        <dbReference type="EMBL" id="EPY26775.1"/>
    </source>
</evidence>
<dbReference type="PROSITE" id="PS51645">
    <property type="entry name" value="PHR_CRY_ALPHA_BETA"/>
    <property type="match status" value="1"/>
</dbReference>
<dbReference type="GO" id="GO:0003904">
    <property type="term" value="F:deoxyribodipyrimidine photo-lyase activity"/>
    <property type="evidence" value="ECO:0007669"/>
    <property type="project" value="TreeGrafter"/>
</dbReference>
<dbReference type="Proteomes" id="UP000015354">
    <property type="component" value="Unassembled WGS sequence"/>
</dbReference>
<dbReference type="InterPro" id="IPR018394">
    <property type="entry name" value="DNA_photolyase_1_CS_C"/>
</dbReference>
<dbReference type="InterPro" id="IPR002081">
    <property type="entry name" value="Cryptochrome/DNA_photolyase_1"/>
</dbReference>
<dbReference type="GO" id="GO:0005737">
    <property type="term" value="C:cytoplasm"/>
    <property type="evidence" value="ECO:0007669"/>
    <property type="project" value="TreeGrafter"/>
</dbReference>
<dbReference type="AlphaFoldDB" id="S9VU47"/>
<dbReference type="PANTHER" id="PTHR11455:SF18">
    <property type="entry name" value="SI:CH1073-390K14.1"/>
    <property type="match status" value="1"/>
</dbReference>
<comment type="caution">
    <text evidence="9">The sequence shown here is derived from an EMBL/GenBank/DDBJ whole genome shotgun (WGS) entry which is preliminary data.</text>
</comment>
<dbReference type="GO" id="GO:0005634">
    <property type="term" value="C:nucleus"/>
    <property type="evidence" value="ECO:0007669"/>
    <property type="project" value="TreeGrafter"/>
</dbReference>
<feature type="binding site" evidence="5">
    <location>
        <position position="257"/>
    </location>
    <ligand>
        <name>FAD</name>
        <dbReference type="ChEBI" id="CHEBI:57692"/>
    </ligand>
</feature>
<dbReference type="Gene3D" id="1.25.40.80">
    <property type="match status" value="1"/>
</dbReference>
<evidence type="ECO:0000259" key="8">
    <source>
        <dbReference type="PROSITE" id="PS51645"/>
    </source>
</evidence>
<dbReference type="InterPro" id="IPR006050">
    <property type="entry name" value="DNA_photolyase_N"/>
</dbReference>
<feature type="binding site" evidence="5">
    <location>
        <begin position="269"/>
        <end position="273"/>
    </location>
    <ligand>
        <name>FAD</name>
        <dbReference type="ChEBI" id="CHEBI:57692"/>
    </ligand>
</feature>
<organism evidence="9 10">
    <name type="scientific">Strigomonas culicis</name>
    <dbReference type="NCBI Taxonomy" id="28005"/>
    <lineage>
        <taxon>Eukaryota</taxon>
        <taxon>Discoba</taxon>
        <taxon>Euglenozoa</taxon>
        <taxon>Kinetoplastea</taxon>
        <taxon>Metakinetoplastina</taxon>
        <taxon>Trypanosomatida</taxon>
        <taxon>Trypanosomatidae</taxon>
        <taxon>Strigomonadinae</taxon>
        <taxon>Strigomonas</taxon>
    </lineage>
</organism>
<accession>S9VU47</accession>
<feature type="region of interest" description="Disordered" evidence="7">
    <location>
        <begin position="1"/>
        <end position="22"/>
    </location>
</feature>
<dbReference type="Gene3D" id="3.40.50.620">
    <property type="entry name" value="HUPs"/>
    <property type="match status" value="1"/>
</dbReference>
<comment type="similarity">
    <text evidence="1">Belongs to the DNA photolyase class-1 family.</text>
</comment>
<feature type="site" description="Electron transfer via tryptophanyl radical" evidence="6">
    <location>
        <position position="362"/>
    </location>
</feature>
<dbReference type="GO" id="GO:0006950">
    <property type="term" value="P:response to stress"/>
    <property type="evidence" value="ECO:0007669"/>
    <property type="project" value="UniProtKB-ARBA"/>
</dbReference>
<evidence type="ECO:0000256" key="3">
    <source>
        <dbReference type="ARBA" id="ARBA00022827"/>
    </source>
</evidence>
<dbReference type="GO" id="GO:0003677">
    <property type="term" value="F:DNA binding"/>
    <property type="evidence" value="ECO:0007669"/>
    <property type="project" value="TreeGrafter"/>
</dbReference>
<dbReference type="OrthoDB" id="435881at2759"/>
<dbReference type="PROSITE" id="PS00691">
    <property type="entry name" value="DNA_PHOTOLYASES_1_2"/>
    <property type="match status" value="1"/>
</dbReference>
<keyword evidence="10" id="KW-1185">Reference proteome</keyword>
<feature type="binding site" evidence="5">
    <location>
        <begin position="428"/>
        <end position="430"/>
    </location>
    <ligand>
        <name>FAD</name>
        <dbReference type="ChEBI" id="CHEBI:57692"/>
    </ligand>
</feature>
<evidence type="ECO:0000313" key="10">
    <source>
        <dbReference type="Proteomes" id="UP000015354"/>
    </source>
</evidence>
<keyword evidence="9" id="KW-0456">Lyase</keyword>
<dbReference type="PRINTS" id="PR00147">
    <property type="entry name" value="DNAPHOTLYASE"/>
</dbReference>
<protein>
    <submittedName>
        <fullName evidence="9">Deoxyribodipyrimidine photo-lyase</fullName>
    </submittedName>
</protein>
<feature type="domain" description="Photolyase/cryptochrome alpha/beta" evidence="8">
    <location>
        <begin position="28"/>
        <end position="164"/>
    </location>
</feature>
<dbReference type="InterPro" id="IPR005101">
    <property type="entry name" value="Cryptochr/Photolyase_FAD-bd"/>
</dbReference>
<keyword evidence="4" id="KW-0157">Chromophore</keyword>
<dbReference type="SUPFAM" id="SSF52425">
    <property type="entry name" value="Cryptochrome/photolyase, N-terminal domain"/>
    <property type="match status" value="1"/>
</dbReference>
<dbReference type="GO" id="GO:0071949">
    <property type="term" value="F:FAD binding"/>
    <property type="evidence" value="ECO:0007669"/>
    <property type="project" value="TreeGrafter"/>
</dbReference>
<feature type="binding site" evidence="5">
    <location>
        <position position="300"/>
    </location>
    <ligand>
        <name>FAD</name>
        <dbReference type="ChEBI" id="CHEBI:57692"/>
    </ligand>
</feature>
<evidence type="ECO:0000256" key="2">
    <source>
        <dbReference type="ARBA" id="ARBA00022630"/>
    </source>
</evidence>
<sequence>MVTPSRSRSPSSGSDTAAKRRKVEQPTEVAAFLFRRDLRVCDNTALLALAKRAAAASLPVLPLFFFNPVQCSPSTNHYFGRACFQFMCESLAELDQGELGGRLVCLRGSDAACLQVVQEAGLRVRMVGYNEDFSPFALVRDAELARYCAAHRVERVSRADDYTLLPPAAVLNKTHQPYSVFTSFCRCVLQEHVSQIRRPDRAVLPAAETFYADGKAVFAKRRVDPLSLFTPMPHLCDRGGRAAALACLSRVAGMAGYAEDRNDIPGDRTSHLSPHMKFGTVSTREVFAAAVAALGASSPFVVQLVWREFYAMLLYHHPRLAQAQLDAFPPEVVAAYAARGEARGAGPRANDPFLAKYHTYTWRWSEAHFEAFRQGRTGVPLVDAAVRCVSATGWCHNRCRMVLASFLVKVLGVDWREGERWFATVAVDYDVANNSGGWLWSSGQGADAQPYFRTFNPFRQSERFDPDSVFVHRWVEELRGVPPSVIHKWDVYCARHGRTYAPPDGDPTPKRGTRPVKADTRSAMALEYDTPYPAPIVNIKECTAKIVAEFKKYDPKK</sequence>